<feature type="transmembrane region" description="Helical" evidence="8">
    <location>
        <begin position="37"/>
        <end position="58"/>
    </location>
</feature>
<dbReference type="GO" id="GO:0140359">
    <property type="term" value="F:ABC-type transporter activity"/>
    <property type="evidence" value="ECO:0007669"/>
    <property type="project" value="InterPro"/>
</dbReference>
<feature type="transmembrane region" description="Helical" evidence="8">
    <location>
        <begin position="240"/>
        <end position="258"/>
    </location>
</feature>
<dbReference type="EMBL" id="VIVN01000018">
    <property type="protein sequence ID" value="TWD92402.1"/>
    <property type="molecule type" value="Genomic_DNA"/>
</dbReference>
<dbReference type="Proteomes" id="UP000319671">
    <property type="component" value="Unassembled WGS sequence"/>
</dbReference>
<gene>
    <name evidence="10" type="ORF">FB550_11833</name>
</gene>
<dbReference type="Pfam" id="PF01061">
    <property type="entry name" value="ABC2_membrane"/>
    <property type="match status" value="1"/>
</dbReference>
<keyword evidence="3 8" id="KW-0813">Transport</keyword>
<evidence type="ECO:0000256" key="7">
    <source>
        <dbReference type="ARBA" id="ARBA00023136"/>
    </source>
</evidence>
<feature type="transmembrane region" description="Helical" evidence="8">
    <location>
        <begin position="109"/>
        <end position="138"/>
    </location>
</feature>
<comment type="similarity">
    <text evidence="2 8">Belongs to the ABC-2 integral membrane protein family.</text>
</comment>
<accession>A0A561CN59</accession>
<sequence>MKSLIQIIKENVSNFYLIIRLSLFELKSSNNSHYLGMFWEILNPMILVGIYWFVFGYGIRGGKDVGGIEFLPWMLCGIVVWFFMSQAIPQGSKSVYSRIKIISKMNFPLSVIPTFVITSKLYFHVVLVGIIIVILSIYGYTPTIYFLQFPYFLAGNFLLMISISLITSTLSTIIRDVQMLVQAAVRVLMYVTPILWSNENMSMHVKTLMKINPIYYIVEGYRSALLGTNWYIVDNQYYTLYFWGVVLVLLLLGSTLQVKFKERFVDYL</sequence>
<dbReference type="RefSeq" id="WP_144567836.1">
    <property type="nucleotide sequence ID" value="NZ_VIVN01000018.1"/>
</dbReference>
<dbReference type="PANTHER" id="PTHR30413:SF10">
    <property type="entry name" value="CAPSULE POLYSACCHARIDE EXPORT INNER-MEMBRANE PROTEIN CTRC"/>
    <property type="match status" value="1"/>
</dbReference>
<feature type="transmembrane region" description="Helical" evidence="8">
    <location>
        <begin position="179"/>
        <end position="196"/>
    </location>
</feature>
<evidence type="ECO:0000256" key="5">
    <source>
        <dbReference type="ARBA" id="ARBA00022692"/>
    </source>
</evidence>
<dbReference type="PANTHER" id="PTHR30413">
    <property type="entry name" value="INNER MEMBRANE TRANSPORT PERMEASE"/>
    <property type="match status" value="1"/>
</dbReference>
<feature type="transmembrane region" description="Helical" evidence="8">
    <location>
        <begin position="144"/>
        <end position="167"/>
    </location>
</feature>
<name>A0A561CN59_9BACI</name>
<dbReference type="GO" id="GO:0005886">
    <property type="term" value="C:plasma membrane"/>
    <property type="evidence" value="ECO:0007669"/>
    <property type="project" value="UniProtKB-SubCell"/>
</dbReference>
<comment type="subcellular location">
    <subcellularLocation>
        <location evidence="1 8">Cell membrane</location>
        <topology evidence="1 8">Multi-pass membrane protein</topology>
    </subcellularLocation>
</comment>
<dbReference type="AlphaFoldDB" id="A0A561CN59"/>
<proteinExistence type="inferred from homology"/>
<protein>
    <recommendedName>
        <fullName evidence="8">Transport permease protein</fullName>
    </recommendedName>
</protein>
<comment type="caution">
    <text evidence="10">The sequence shown here is derived from an EMBL/GenBank/DDBJ whole genome shotgun (WGS) entry which is preliminary data.</text>
</comment>
<feature type="domain" description="ABC transmembrane type-2" evidence="9">
    <location>
        <begin position="35"/>
        <end position="260"/>
    </location>
</feature>
<dbReference type="InterPro" id="IPR013525">
    <property type="entry name" value="ABC2_TM"/>
</dbReference>
<keyword evidence="5 8" id="KW-0812">Transmembrane</keyword>
<keyword evidence="11" id="KW-1185">Reference proteome</keyword>
<reference evidence="10 11" key="1">
    <citation type="submission" date="2019-06" db="EMBL/GenBank/DDBJ databases">
        <title>Sorghum-associated microbial communities from plants grown in Nebraska, USA.</title>
        <authorList>
            <person name="Schachtman D."/>
        </authorList>
    </citation>
    <scope>NUCLEOTIDE SEQUENCE [LARGE SCALE GENOMIC DNA]</scope>
    <source>
        <strain evidence="10 11">2482</strain>
    </source>
</reference>
<feature type="transmembrane region" description="Helical" evidence="8">
    <location>
        <begin position="70"/>
        <end position="88"/>
    </location>
</feature>
<dbReference type="PROSITE" id="PS51012">
    <property type="entry name" value="ABC_TM2"/>
    <property type="match status" value="1"/>
</dbReference>
<evidence type="ECO:0000259" key="9">
    <source>
        <dbReference type="PROSITE" id="PS51012"/>
    </source>
</evidence>
<evidence type="ECO:0000256" key="8">
    <source>
        <dbReference type="RuleBase" id="RU361157"/>
    </source>
</evidence>
<dbReference type="GO" id="GO:0015920">
    <property type="term" value="P:lipopolysaccharide transport"/>
    <property type="evidence" value="ECO:0007669"/>
    <property type="project" value="TreeGrafter"/>
</dbReference>
<keyword evidence="7 8" id="KW-0472">Membrane</keyword>
<evidence type="ECO:0000256" key="3">
    <source>
        <dbReference type="ARBA" id="ARBA00022448"/>
    </source>
</evidence>
<evidence type="ECO:0000256" key="2">
    <source>
        <dbReference type="ARBA" id="ARBA00007783"/>
    </source>
</evidence>
<evidence type="ECO:0000313" key="11">
    <source>
        <dbReference type="Proteomes" id="UP000319671"/>
    </source>
</evidence>
<evidence type="ECO:0000256" key="1">
    <source>
        <dbReference type="ARBA" id="ARBA00004651"/>
    </source>
</evidence>
<organism evidence="10 11">
    <name type="scientific">Neobacillus bataviensis</name>
    <dbReference type="NCBI Taxonomy" id="220685"/>
    <lineage>
        <taxon>Bacteria</taxon>
        <taxon>Bacillati</taxon>
        <taxon>Bacillota</taxon>
        <taxon>Bacilli</taxon>
        <taxon>Bacillales</taxon>
        <taxon>Bacillaceae</taxon>
        <taxon>Neobacillus</taxon>
    </lineage>
</organism>
<keyword evidence="4 8" id="KW-1003">Cell membrane</keyword>
<keyword evidence="6 8" id="KW-1133">Transmembrane helix</keyword>
<evidence type="ECO:0000256" key="6">
    <source>
        <dbReference type="ARBA" id="ARBA00022989"/>
    </source>
</evidence>
<evidence type="ECO:0000256" key="4">
    <source>
        <dbReference type="ARBA" id="ARBA00022475"/>
    </source>
</evidence>
<evidence type="ECO:0000313" key="10">
    <source>
        <dbReference type="EMBL" id="TWD92402.1"/>
    </source>
</evidence>
<dbReference type="InterPro" id="IPR047817">
    <property type="entry name" value="ABC2_TM_bact-type"/>
</dbReference>